<keyword evidence="1" id="KW-1133">Transmembrane helix</keyword>
<keyword evidence="1" id="KW-0472">Membrane</keyword>
<feature type="transmembrane region" description="Helical" evidence="1">
    <location>
        <begin position="168"/>
        <end position="188"/>
    </location>
</feature>
<organism evidence="2 3">
    <name type="scientific">Kribbella lupini</name>
    <dbReference type="NCBI Taxonomy" id="291602"/>
    <lineage>
        <taxon>Bacteria</taxon>
        <taxon>Bacillati</taxon>
        <taxon>Actinomycetota</taxon>
        <taxon>Actinomycetes</taxon>
        <taxon>Propionibacteriales</taxon>
        <taxon>Kribbellaceae</taxon>
        <taxon>Kribbella</taxon>
    </lineage>
</organism>
<dbReference type="PANTHER" id="PTHR37305:SF1">
    <property type="entry name" value="MEMBRANE PROTEIN"/>
    <property type="match status" value="1"/>
</dbReference>
<feature type="transmembrane region" description="Helical" evidence="1">
    <location>
        <begin position="228"/>
        <end position="249"/>
    </location>
</feature>
<evidence type="ECO:0000256" key="1">
    <source>
        <dbReference type="SAM" id="Phobius"/>
    </source>
</evidence>
<comment type="caution">
    <text evidence="2">The sequence shown here is derived from an EMBL/GenBank/DDBJ whole genome shotgun (WGS) entry which is preliminary data.</text>
</comment>
<feature type="transmembrane region" description="Helical" evidence="1">
    <location>
        <begin position="18"/>
        <end position="38"/>
    </location>
</feature>
<dbReference type="Proteomes" id="UP001500363">
    <property type="component" value="Unassembled WGS sequence"/>
</dbReference>
<accession>A0ABN2B8J6</accession>
<dbReference type="Pfam" id="PF12730">
    <property type="entry name" value="ABC2_membrane_4"/>
    <property type="match status" value="1"/>
</dbReference>
<proteinExistence type="predicted"/>
<reference evidence="2 3" key="1">
    <citation type="journal article" date="2019" name="Int. J. Syst. Evol. Microbiol.">
        <title>The Global Catalogue of Microorganisms (GCM) 10K type strain sequencing project: providing services to taxonomists for standard genome sequencing and annotation.</title>
        <authorList>
            <consortium name="The Broad Institute Genomics Platform"/>
            <consortium name="The Broad Institute Genome Sequencing Center for Infectious Disease"/>
            <person name="Wu L."/>
            <person name="Ma J."/>
        </authorList>
    </citation>
    <scope>NUCLEOTIDE SEQUENCE [LARGE SCALE GENOMIC DNA]</scope>
    <source>
        <strain evidence="2 3">JCM 14303</strain>
    </source>
</reference>
<gene>
    <name evidence="2" type="ORF">GCM10009741_42440</name>
</gene>
<protein>
    <submittedName>
        <fullName evidence="2">ABC transporter permease</fullName>
    </submittedName>
</protein>
<name>A0ABN2B8J6_9ACTN</name>
<feature type="transmembrane region" description="Helical" evidence="1">
    <location>
        <begin position="144"/>
        <end position="161"/>
    </location>
</feature>
<dbReference type="PANTHER" id="PTHR37305">
    <property type="entry name" value="INTEGRAL MEMBRANE PROTEIN-RELATED"/>
    <property type="match status" value="1"/>
</dbReference>
<keyword evidence="3" id="KW-1185">Reference proteome</keyword>
<feature type="transmembrane region" description="Helical" evidence="1">
    <location>
        <begin position="58"/>
        <end position="77"/>
    </location>
</feature>
<dbReference type="EMBL" id="BAAANC010000002">
    <property type="protein sequence ID" value="GAA1535462.1"/>
    <property type="molecule type" value="Genomic_DNA"/>
</dbReference>
<sequence length="254" mass="26856">MSLINVERIKLFSTRSPWWCMIIAAALSIGLAALATGLASGADELQVTPAMSQFGVNLGQMVIMVMAALAVTTEYRFGTIRTSFQAVPQRVALLLNKTFVVAGLAALVGLIASWGSWAVGYLLAGNADMAINTAAEWRLLFGQALVYGIAAIFAVAVGILIRQSAGAIAILILWPLLVENLLTLIPRIGDDLQKWSPFTNANQFINGGQDMGLAGGDSAGPSTGLDPWWALVYFAAWGVGLLVIALFTASKRDA</sequence>
<dbReference type="RefSeq" id="WP_344176540.1">
    <property type="nucleotide sequence ID" value="NZ_BAAANC010000002.1"/>
</dbReference>
<keyword evidence="1" id="KW-0812">Transmembrane</keyword>
<evidence type="ECO:0000313" key="3">
    <source>
        <dbReference type="Proteomes" id="UP001500363"/>
    </source>
</evidence>
<feature type="transmembrane region" description="Helical" evidence="1">
    <location>
        <begin position="98"/>
        <end position="124"/>
    </location>
</feature>
<evidence type="ECO:0000313" key="2">
    <source>
        <dbReference type="EMBL" id="GAA1535462.1"/>
    </source>
</evidence>